<dbReference type="Proteomes" id="UP000799302">
    <property type="component" value="Unassembled WGS sequence"/>
</dbReference>
<evidence type="ECO:0000313" key="3">
    <source>
        <dbReference type="Proteomes" id="UP000799302"/>
    </source>
</evidence>
<keyword evidence="1" id="KW-0812">Transmembrane</keyword>
<feature type="transmembrane region" description="Helical" evidence="1">
    <location>
        <begin position="6"/>
        <end position="25"/>
    </location>
</feature>
<keyword evidence="1" id="KW-1133">Transmembrane helix</keyword>
<organism evidence="2 3">
    <name type="scientific">Microthyrium microscopicum</name>
    <dbReference type="NCBI Taxonomy" id="703497"/>
    <lineage>
        <taxon>Eukaryota</taxon>
        <taxon>Fungi</taxon>
        <taxon>Dikarya</taxon>
        <taxon>Ascomycota</taxon>
        <taxon>Pezizomycotina</taxon>
        <taxon>Dothideomycetes</taxon>
        <taxon>Dothideomycetes incertae sedis</taxon>
        <taxon>Microthyriales</taxon>
        <taxon>Microthyriaceae</taxon>
        <taxon>Microthyrium</taxon>
    </lineage>
</organism>
<name>A0A6A6UNW9_9PEZI</name>
<dbReference type="EMBL" id="MU004231">
    <property type="protein sequence ID" value="KAF2673161.1"/>
    <property type="molecule type" value="Genomic_DNA"/>
</dbReference>
<accession>A0A6A6UNW9</accession>
<evidence type="ECO:0000313" key="2">
    <source>
        <dbReference type="EMBL" id="KAF2673161.1"/>
    </source>
</evidence>
<evidence type="ECO:0000256" key="1">
    <source>
        <dbReference type="SAM" id="Phobius"/>
    </source>
</evidence>
<reference evidence="2" key="1">
    <citation type="journal article" date="2020" name="Stud. Mycol.">
        <title>101 Dothideomycetes genomes: a test case for predicting lifestyles and emergence of pathogens.</title>
        <authorList>
            <person name="Haridas S."/>
            <person name="Albert R."/>
            <person name="Binder M."/>
            <person name="Bloem J."/>
            <person name="Labutti K."/>
            <person name="Salamov A."/>
            <person name="Andreopoulos B."/>
            <person name="Baker S."/>
            <person name="Barry K."/>
            <person name="Bills G."/>
            <person name="Bluhm B."/>
            <person name="Cannon C."/>
            <person name="Castanera R."/>
            <person name="Culley D."/>
            <person name="Daum C."/>
            <person name="Ezra D."/>
            <person name="Gonzalez J."/>
            <person name="Henrissat B."/>
            <person name="Kuo A."/>
            <person name="Liang C."/>
            <person name="Lipzen A."/>
            <person name="Lutzoni F."/>
            <person name="Magnuson J."/>
            <person name="Mondo S."/>
            <person name="Nolan M."/>
            <person name="Ohm R."/>
            <person name="Pangilinan J."/>
            <person name="Park H.-J."/>
            <person name="Ramirez L."/>
            <person name="Alfaro M."/>
            <person name="Sun H."/>
            <person name="Tritt A."/>
            <person name="Yoshinaga Y."/>
            <person name="Zwiers L.-H."/>
            <person name="Turgeon B."/>
            <person name="Goodwin S."/>
            <person name="Spatafora J."/>
            <person name="Crous P."/>
            <person name="Grigoriev I."/>
        </authorList>
    </citation>
    <scope>NUCLEOTIDE SEQUENCE</scope>
    <source>
        <strain evidence="2">CBS 115976</strain>
    </source>
</reference>
<sequence>MKDDFTMIACIGIVVGGIIVVSFDLRFGNPTSSVTDWSPRGIAIVGDEDQRLFPLFSSS</sequence>
<dbReference type="AlphaFoldDB" id="A0A6A6UNW9"/>
<keyword evidence="3" id="KW-1185">Reference proteome</keyword>
<gene>
    <name evidence="2" type="ORF">BT63DRAFT_421329</name>
</gene>
<proteinExistence type="predicted"/>
<keyword evidence="1" id="KW-0472">Membrane</keyword>
<protein>
    <submittedName>
        <fullName evidence="2">Uncharacterized protein</fullName>
    </submittedName>
</protein>